<comment type="caution">
    <text evidence="2">The sequence shown here is derived from an EMBL/GenBank/DDBJ whole genome shotgun (WGS) entry which is preliminary data.</text>
</comment>
<accession>A0A017H4N2</accession>
<dbReference type="AlphaFoldDB" id="A0A017H4N2"/>
<gene>
    <name evidence="2" type="ORF">C095_01380</name>
</gene>
<evidence type="ECO:0000313" key="2">
    <source>
        <dbReference type="EMBL" id="KID50084.1"/>
    </source>
</evidence>
<dbReference type="InterPro" id="IPR009057">
    <property type="entry name" value="Homeodomain-like_sf"/>
</dbReference>
<dbReference type="OrthoDB" id="66596at2"/>
<dbReference type="PROSITE" id="PS50977">
    <property type="entry name" value="HTH_TETR_2"/>
    <property type="match status" value="1"/>
</dbReference>
<evidence type="ECO:0000313" key="3">
    <source>
        <dbReference type="Proteomes" id="UP000031184"/>
    </source>
</evidence>
<proteinExistence type="predicted"/>
<evidence type="ECO:0000256" key="1">
    <source>
        <dbReference type="ARBA" id="ARBA00023125"/>
    </source>
</evidence>
<dbReference type="Proteomes" id="UP000031184">
    <property type="component" value="Unassembled WGS sequence"/>
</dbReference>
<dbReference type="PATRIC" id="fig|1226633.4.peg.272"/>
<keyword evidence="1" id="KW-0238">DNA-binding</keyword>
<dbReference type="GO" id="GO:0003677">
    <property type="term" value="F:DNA binding"/>
    <property type="evidence" value="ECO:0007669"/>
    <property type="project" value="UniProtKB-UniRule"/>
</dbReference>
<dbReference type="RefSeq" id="WP_039121050.1">
    <property type="nucleotide sequence ID" value="NZ_AOJP01000008.1"/>
</dbReference>
<name>A0A017H4N2_9FUSO</name>
<dbReference type="EMBL" id="AUZI01000008">
    <property type="protein sequence ID" value="KID50084.1"/>
    <property type="molecule type" value="Genomic_DNA"/>
</dbReference>
<dbReference type="Gene3D" id="1.10.357.10">
    <property type="entry name" value="Tetracycline Repressor, domain 2"/>
    <property type="match status" value="1"/>
</dbReference>
<sequence length="175" mass="20482">MGRDVLFDKSQILKAAFLVFKQNGVDKFTIRNIAAALDSSTSPIYYHFKSLDELENAMVEEIKGLFLEPIKKYKEYYTYENLTVAFALFSRKHRKLFQAIFLTSSSKLGNPVREKMYHTMNAILSQDPNFNWDRDKGDLLFSDGLALRFYNSAEEGWKEEDVEKRVRELLSLRKK</sequence>
<reference evidence="2 3" key="1">
    <citation type="submission" date="2013-08" db="EMBL/GenBank/DDBJ databases">
        <title>An opportunistic ruminal bacterium that causes liver abscesses in cattle.</title>
        <authorList>
            <person name="Benahmed F.H."/>
            <person name="Rasmussen M."/>
            <person name="Harbottle H."/>
            <person name="Soppet D."/>
            <person name="Nagaraja T.G."/>
            <person name="Davidson M."/>
        </authorList>
    </citation>
    <scope>NUCLEOTIDE SEQUENCE [LARGE SCALE GENOMIC DNA]</scope>
    <source>
        <strain evidence="2 3">B35</strain>
    </source>
</reference>
<dbReference type="Pfam" id="PF00440">
    <property type="entry name" value="TetR_N"/>
    <property type="match status" value="1"/>
</dbReference>
<dbReference type="SUPFAM" id="SSF46689">
    <property type="entry name" value="Homeodomain-like"/>
    <property type="match status" value="1"/>
</dbReference>
<dbReference type="InterPro" id="IPR001647">
    <property type="entry name" value="HTH_TetR"/>
</dbReference>
<protein>
    <submittedName>
        <fullName evidence="2">TetR family transcriptional regulator</fullName>
    </submittedName>
</protein>
<organism evidence="2 3">
    <name type="scientific">Fusobacterium necrophorum subsp. funduliforme B35</name>
    <dbReference type="NCBI Taxonomy" id="1226633"/>
    <lineage>
        <taxon>Bacteria</taxon>
        <taxon>Fusobacteriati</taxon>
        <taxon>Fusobacteriota</taxon>
        <taxon>Fusobacteriia</taxon>
        <taxon>Fusobacteriales</taxon>
        <taxon>Fusobacteriaceae</taxon>
        <taxon>Fusobacterium</taxon>
    </lineage>
</organism>